<proteinExistence type="predicted"/>
<reference evidence="1 2" key="1">
    <citation type="submission" date="2023-07" db="EMBL/GenBank/DDBJ databases">
        <title>Genomic Encyclopedia of Type Strains, Phase IV (KMG-IV): sequencing the most valuable type-strain genomes for metagenomic binning, comparative biology and taxonomic classification.</title>
        <authorList>
            <person name="Goeker M."/>
        </authorList>
    </citation>
    <scope>NUCLEOTIDE SEQUENCE [LARGE SCALE GENOMIC DNA]</scope>
    <source>
        <strain evidence="1 2">DSM 19619</strain>
    </source>
</reference>
<dbReference type="Proteomes" id="UP001242480">
    <property type="component" value="Unassembled WGS sequence"/>
</dbReference>
<keyword evidence="2" id="KW-1185">Reference proteome</keyword>
<dbReference type="EMBL" id="JAUSVX010000042">
    <property type="protein sequence ID" value="MDQ0475459.1"/>
    <property type="molecule type" value="Genomic_DNA"/>
</dbReference>
<comment type="caution">
    <text evidence="1">The sequence shown here is derived from an EMBL/GenBank/DDBJ whole genome shotgun (WGS) entry which is preliminary data.</text>
</comment>
<accession>A0ABU0JMG2</accession>
<evidence type="ECO:0000313" key="1">
    <source>
        <dbReference type="EMBL" id="MDQ0475459.1"/>
    </source>
</evidence>
<name>A0ABU0JMG2_9HYPH</name>
<dbReference type="RefSeq" id="WP_307286716.1">
    <property type="nucleotide sequence ID" value="NZ_JAUSVX010000042.1"/>
</dbReference>
<organism evidence="1 2">
    <name type="scientific">Labrys wisconsinensis</name>
    <dbReference type="NCBI Taxonomy" id="425677"/>
    <lineage>
        <taxon>Bacteria</taxon>
        <taxon>Pseudomonadati</taxon>
        <taxon>Pseudomonadota</taxon>
        <taxon>Alphaproteobacteria</taxon>
        <taxon>Hyphomicrobiales</taxon>
        <taxon>Xanthobacteraceae</taxon>
        <taxon>Labrys</taxon>
    </lineage>
</organism>
<sequence length="93" mass="9894">MTAPRLPTPLPSRLAPASRVTLHVFRLELATIALLANFGPKGWPATAALLLAVCALVHSAVATALEQPIDRPSFTDWDCASWLAALAFACLML</sequence>
<gene>
    <name evidence="1" type="ORF">QO011_008509</name>
</gene>
<protein>
    <submittedName>
        <fullName evidence="1">Uncharacterized protein</fullName>
    </submittedName>
</protein>
<evidence type="ECO:0000313" key="2">
    <source>
        <dbReference type="Proteomes" id="UP001242480"/>
    </source>
</evidence>